<keyword evidence="1" id="KW-0472">Membrane</keyword>
<dbReference type="EMBL" id="BNBE01000002">
    <property type="protein sequence ID" value="GHG08516.1"/>
    <property type="molecule type" value="Genomic_DNA"/>
</dbReference>
<evidence type="ECO:0000256" key="1">
    <source>
        <dbReference type="SAM" id="Phobius"/>
    </source>
</evidence>
<evidence type="ECO:0000313" key="2">
    <source>
        <dbReference type="EMBL" id="GHG08516.1"/>
    </source>
</evidence>
<reference evidence="2" key="1">
    <citation type="journal article" date="2014" name="Int. J. Syst. Evol. Microbiol.">
        <title>Complete genome sequence of Corynebacterium casei LMG S-19264T (=DSM 44701T), isolated from a smear-ripened cheese.</title>
        <authorList>
            <consortium name="US DOE Joint Genome Institute (JGI-PGF)"/>
            <person name="Walter F."/>
            <person name="Albersmeier A."/>
            <person name="Kalinowski J."/>
            <person name="Ruckert C."/>
        </authorList>
    </citation>
    <scope>NUCLEOTIDE SEQUENCE</scope>
    <source>
        <strain evidence="2">JCM 4122</strain>
    </source>
</reference>
<feature type="transmembrane region" description="Helical" evidence="1">
    <location>
        <begin position="25"/>
        <end position="45"/>
    </location>
</feature>
<reference evidence="2" key="2">
    <citation type="submission" date="2020-09" db="EMBL/GenBank/DDBJ databases">
        <authorList>
            <person name="Sun Q."/>
            <person name="Ohkuma M."/>
        </authorList>
    </citation>
    <scope>NUCLEOTIDE SEQUENCE</scope>
    <source>
        <strain evidence="2">JCM 4122</strain>
    </source>
</reference>
<accession>A0A919EPH1</accession>
<keyword evidence="1" id="KW-0812">Transmembrane</keyword>
<keyword evidence="1" id="KW-1133">Transmembrane helix</keyword>
<dbReference type="Proteomes" id="UP000632849">
    <property type="component" value="Unassembled WGS sequence"/>
</dbReference>
<comment type="caution">
    <text evidence="2">The sequence shown here is derived from an EMBL/GenBank/DDBJ whole genome shotgun (WGS) entry which is preliminary data.</text>
</comment>
<protein>
    <submittedName>
        <fullName evidence="2">Uncharacterized protein</fullName>
    </submittedName>
</protein>
<gene>
    <name evidence="2" type="ORF">GCM10017667_45560</name>
</gene>
<proteinExistence type="predicted"/>
<dbReference type="RefSeq" id="WP_190043538.1">
    <property type="nucleotide sequence ID" value="NZ_BNBE01000002.1"/>
</dbReference>
<name>A0A919EPH1_STRFL</name>
<organism evidence="2 3">
    <name type="scientific">Streptomyces filamentosus</name>
    <name type="common">Streptomyces roseosporus</name>
    <dbReference type="NCBI Taxonomy" id="67294"/>
    <lineage>
        <taxon>Bacteria</taxon>
        <taxon>Bacillati</taxon>
        <taxon>Actinomycetota</taxon>
        <taxon>Actinomycetes</taxon>
        <taxon>Kitasatosporales</taxon>
        <taxon>Streptomycetaceae</taxon>
        <taxon>Streptomyces</taxon>
    </lineage>
</organism>
<dbReference type="AlphaFoldDB" id="A0A919EPH1"/>
<sequence>MVRRLVVGGRRTATWCASERNWPEALAVLGLSVPVSIAGVALFALGTPSGRMSAHAEAVRELDRHATASDA</sequence>
<keyword evidence="3" id="KW-1185">Reference proteome</keyword>
<evidence type="ECO:0000313" key="3">
    <source>
        <dbReference type="Proteomes" id="UP000632849"/>
    </source>
</evidence>